<dbReference type="PANTHER" id="PTHR46481">
    <property type="entry name" value="ZINC FINGER BED DOMAIN-CONTAINING PROTEIN 4"/>
    <property type="match status" value="1"/>
</dbReference>
<dbReference type="InterPro" id="IPR052035">
    <property type="entry name" value="ZnF_BED_domain_contain"/>
</dbReference>
<dbReference type="PANTHER" id="PTHR46481:SF11">
    <property type="entry name" value="ZINC FINGER BED DOMAIN-CONTAINING PROTEIN RICESLEEPER 2-LIKE"/>
    <property type="match status" value="1"/>
</dbReference>
<dbReference type="SUPFAM" id="SSF53098">
    <property type="entry name" value="Ribonuclease H-like"/>
    <property type="match status" value="1"/>
</dbReference>
<proteinExistence type="predicted"/>
<dbReference type="InterPro" id="IPR025525">
    <property type="entry name" value="hAT-like_transposase_RNase-H"/>
</dbReference>
<sequence>MISRNTLKGDILKIYKDERTRYYNLLGKIKCRIAITTNMWTSSNNKGFVAVTGHFIDDNWTLQNCILRFSYVPAPHTVEVLADALVEALMDWNIDRKVSTITVDNCTTNDAMINHLLQKLPTKDMPLDGKVAKIFSGTLYPTSNFYFQKIYDIKVKLDEWMKSPNTLIQDMTLSMLRKYDKYWEVCHILMGVAAVLDLRYKMSLVEFFFRKIYYESTRFKIDEVSQNCYDLLFDYQFRYCTFNESSSSIGGLENTMSYDVHSNVDVNESLDEFEQYVVSKTSGATNLSVTLELDMYLEESLLPRARDYDILNWWKINGVEFPILQKMARDTLAIHVSTIASESAFSSSGKLISSHRNRLHHTTVEAVMFSRRWLWNEANDKKIDSFFLLH</sequence>
<dbReference type="InterPro" id="IPR008906">
    <property type="entry name" value="HATC_C_dom"/>
</dbReference>
<evidence type="ECO:0000313" key="4">
    <source>
        <dbReference type="EMBL" id="KAL0295958.1"/>
    </source>
</evidence>
<dbReference type="GO" id="GO:0046983">
    <property type="term" value="F:protein dimerization activity"/>
    <property type="evidence" value="ECO:0007669"/>
    <property type="project" value="InterPro"/>
</dbReference>
<reference evidence="4" key="1">
    <citation type="submission" date="2020-06" db="EMBL/GenBank/DDBJ databases">
        <authorList>
            <person name="Li T."/>
            <person name="Hu X."/>
            <person name="Zhang T."/>
            <person name="Song X."/>
            <person name="Zhang H."/>
            <person name="Dai N."/>
            <person name="Sheng W."/>
            <person name="Hou X."/>
            <person name="Wei L."/>
        </authorList>
    </citation>
    <scope>NUCLEOTIDE SEQUENCE</scope>
    <source>
        <strain evidence="4">G02</strain>
        <tissue evidence="4">Leaf</tissue>
    </source>
</reference>
<gene>
    <name evidence="4" type="ORF">Sradi_6647900</name>
</gene>
<dbReference type="Pfam" id="PF05699">
    <property type="entry name" value="Dimer_Tnp_hAT"/>
    <property type="match status" value="1"/>
</dbReference>
<dbReference type="Pfam" id="PF14372">
    <property type="entry name" value="hAT-like_RNase-H"/>
    <property type="match status" value="1"/>
</dbReference>
<dbReference type="InterPro" id="IPR012337">
    <property type="entry name" value="RNaseH-like_sf"/>
</dbReference>
<dbReference type="GO" id="GO:0003677">
    <property type="term" value="F:DNA binding"/>
    <property type="evidence" value="ECO:0007669"/>
    <property type="project" value="UniProtKB-KW"/>
</dbReference>
<comment type="caution">
    <text evidence="4">The sequence shown here is derived from an EMBL/GenBank/DDBJ whole genome shotgun (WGS) entry which is preliminary data.</text>
</comment>
<organism evidence="4">
    <name type="scientific">Sesamum radiatum</name>
    <name type="common">Black benniseed</name>
    <dbReference type="NCBI Taxonomy" id="300843"/>
    <lineage>
        <taxon>Eukaryota</taxon>
        <taxon>Viridiplantae</taxon>
        <taxon>Streptophyta</taxon>
        <taxon>Embryophyta</taxon>
        <taxon>Tracheophyta</taxon>
        <taxon>Spermatophyta</taxon>
        <taxon>Magnoliopsida</taxon>
        <taxon>eudicotyledons</taxon>
        <taxon>Gunneridae</taxon>
        <taxon>Pentapetalae</taxon>
        <taxon>asterids</taxon>
        <taxon>lamiids</taxon>
        <taxon>Lamiales</taxon>
        <taxon>Pedaliaceae</taxon>
        <taxon>Sesamum</taxon>
    </lineage>
</organism>
<dbReference type="AlphaFoldDB" id="A0AAW2JQP8"/>
<dbReference type="EMBL" id="JACGWJ010000032">
    <property type="protein sequence ID" value="KAL0295958.1"/>
    <property type="molecule type" value="Genomic_DNA"/>
</dbReference>
<feature type="domain" description="hAT-like transposase RNase-H fold" evidence="3">
    <location>
        <begin position="136"/>
        <end position="235"/>
    </location>
</feature>
<accession>A0AAW2JQP8</accession>
<evidence type="ECO:0000256" key="1">
    <source>
        <dbReference type="ARBA" id="ARBA00023125"/>
    </source>
</evidence>
<evidence type="ECO:0000259" key="3">
    <source>
        <dbReference type="Pfam" id="PF14372"/>
    </source>
</evidence>
<protein>
    <submittedName>
        <fullName evidence="4">AC transposase</fullName>
    </submittedName>
</protein>
<name>A0AAW2JQP8_SESRA</name>
<keyword evidence="1" id="KW-0238">DNA-binding</keyword>
<feature type="domain" description="HAT C-terminal dimerisation" evidence="2">
    <location>
        <begin position="292"/>
        <end position="374"/>
    </location>
</feature>
<evidence type="ECO:0000259" key="2">
    <source>
        <dbReference type="Pfam" id="PF05699"/>
    </source>
</evidence>
<reference evidence="4" key="2">
    <citation type="journal article" date="2024" name="Plant">
        <title>Genomic evolution and insights into agronomic trait innovations of Sesamum species.</title>
        <authorList>
            <person name="Miao H."/>
            <person name="Wang L."/>
            <person name="Qu L."/>
            <person name="Liu H."/>
            <person name="Sun Y."/>
            <person name="Le M."/>
            <person name="Wang Q."/>
            <person name="Wei S."/>
            <person name="Zheng Y."/>
            <person name="Lin W."/>
            <person name="Duan Y."/>
            <person name="Cao H."/>
            <person name="Xiong S."/>
            <person name="Wang X."/>
            <person name="Wei L."/>
            <person name="Li C."/>
            <person name="Ma Q."/>
            <person name="Ju M."/>
            <person name="Zhao R."/>
            <person name="Li G."/>
            <person name="Mu C."/>
            <person name="Tian Q."/>
            <person name="Mei H."/>
            <person name="Zhang T."/>
            <person name="Gao T."/>
            <person name="Zhang H."/>
        </authorList>
    </citation>
    <scope>NUCLEOTIDE SEQUENCE</scope>
    <source>
        <strain evidence="4">G02</strain>
    </source>
</reference>